<dbReference type="OrthoDB" id="9770388at2"/>
<dbReference type="InterPro" id="IPR016117">
    <property type="entry name" value="ArgJ-like_dom_sf"/>
</dbReference>
<evidence type="ECO:0000313" key="2">
    <source>
        <dbReference type="EMBL" id="PKR51817.1"/>
    </source>
</evidence>
<dbReference type="PANTHER" id="PTHR36512:SF3">
    <property type="entry name" value="BLR5678 PROTEIN"/>
    <property type="match status" value="1"/>
</dbReference>
<reference evidence="2 3" key="1">
    <citation type="submission" date="2017-09" db="EMBL/GenBank/DDBJ databases">
        <title>Biodiversity and function of Thalassospira species in the particle-attached aromatic-hydrocarbon-degrading consortia from the surface seawater of the South China Sea.</title>
        <authorList>
            <person name="Dong C."/>
            <person name="Liu R."/>
            <person name="Shao Z."/>
        </authorList>
    </citation>
    <scope>NUCLEOTIDE SEQUENCE [LARGE SCALE GENOMIC DNA]</scope>
    <source>
        <strain evidence="2 3">CSC1P2</strain>
    </source>
</reference>
<dbReference type="RefSeq" id="WP_101269219.1">
    <property type="nucleotide sequence ID" value="NZ_NWTK01000013.1"/>
</dbReference>
<keyword evidence="2" id="KW-0378">Hydrolase</keyword>
<dbReference type="AlphaFoldDB" id="A0A2N3KMN7"/>
<organism evidence="2 3">
    <name type="scientific">Thalassospira marina</name>
    <dbReference type="NCBI Taxonomy" id="2048283"/>
    <lineage>
        <taxon>Bacteria</taxon>
        <taxon>Pseudomonadati</taxon>
        <taxon>Pseudomonadota</taxon>
        <taxon>Alphaproteobacteria</taxon>
        <taxon>Rhodospirillales</taxon>
        <taxon>Thalassospiraceae</taxon>
        <taxon>Thalassospira</taxon>
    </lineage>
</organism>
<dbReference type="Proteomes" id="UP000233597">
    <property type="component" value="Unassembled WGS sequence"/>
</dbReference>
<evidence type="ECO:0000256" key="1">
    <source>
        <dbReference type="ARBA" id="ARBA00007068"/>
    </source>
</evidence>
<proteinExistence type="inferred from homology"/>
<name>A0A2N3KMN7_9PROT</name>
<dbReference type="CDD" id="cd02253">
    <property type="entry name" value="DmpA"/>
    <property type="match status" value="1"/>
</dbReference>
<keyword evidence="2" id="KW-0645">Protease</keyword>
<dbReference type="InterPro" id="IPR005321">
    <property type="entry name" value="Peptidase_S58_DmpA"/>
</dbReference>
<evidence type="ECO:0000313" key="3">
    <source>
        <dbReference type="Proteomes" id="UP000233597"/>
    </source>
</evidence>
<dbReference type="EMBL" id="NWTK01000013">
    <property type="protein sequence ID" value="PKR51817.1"/>
    <property type="molecule type" value="Genomic_DNA"/>
</dbReference>
<protein>
    <submittedName>
        <fullName evidence="2">Aminopeptidase</fullName>
    </submittedName>
</protein>
<accession>A0A2N3KMN7</accession>
<dbReference type="SUPFAM" id="SSF56266">
    <property type="entry name" value="DmpA/ArgJ-like"/>
    <property type="match status" value="1"/>
</dbReference>
<dbReference type="PANTHER" id="PTHR36512">
    <property type="entry name" value="D-AMINOPEPTIDASE"/>
    <property type="match status" value="1"/>
</dbReference>
<comment type="caution">
    <text evidence="2">The sequence shown here is derived from an EMBL/GenBank/DDBJ whole genome shotgun (WGS) entry which is preliminary data.</text>
</comment>
<gene>
    <name evidence="2" type="ORF">COO20_18410</name>
</gene>
<keyword evidence="2" id="KW-0031">Aminopeptidase</keyword>
<dbReference type="Pfam" id="PF03576">
    <property type="entry name" value="Peptidase_S58"/>
    <property type="match status" value="1"/>
</dbReference>
<dbReference type="Gene3D" id="3.60.70.12">
    <property type="entry name" value="L-amino peptidase D-ALA esterase/amidase"/>
    <property type="match status" value="1"/>
</dbReference>
<dbReference type="GO" id="GO:0004177">
    <property type="term" value="F:aminopeptidase activity"/>
    <property type="evidence" value="ECO:0007669"/>
    <property type="project" value="UniProtKB-KW"/>
</dbReference>
<comment type="similarity">
    <text evidence="1">Belongs to the peptidase S58 family.</text>
</comment>
<sequence>MTENLRNAIACADWWVHPTGPTNQITDVPGVKVGHFTHKSGDTARTGVTAILPHDGNLFDRPVHAGTAILNGFGKSAGLVQVEELGEIETPIILTNTFGVADCTKALIKRTIAQNPDVGRKMATVNPLVMECNDGVVNDIQAFHVTEAMVDQAIDNAGTQFDQGTVGAGTGMKTFGFAGGIGSASRRVKLAGGVHYHVGALVLSNFGQKSELRVLGQKPSVPVALASPAGEDFDKGSIIIVLATDAPLDSRQLSRLSRRSSAALGRLGSYLGHQSGDIAVAFSTQNVKSRDGDAVYAGQFVSESCMNAFFHGSVEAVEEAVLNAMWNGQATPSYNGKTLPEFQAFYRVCTA</sequence>